<evidence type="ECO:0000313" key="2">
    <source>
        <dbReference type="Proteomes" id="UP000537825"/>
    </source>
</evidence>
<dbReference type="RefSeq" id="WP_126935167.1">
    <property type="nucleotide sequence ID" value="NZ_CBCSLE010000023.1"/>
</dbReference>
<dbReference type="AlphaFoldDB" id="A0A7X4YCQ6"/>
<name>A0A7X4YCQ6_9BACT</name>
<keyword evidence="2" id="KW-1185">Reference proteome</keyword>
<sequence>MTASATAIGSAPAPHAPPGPLELRWVSSIQDIGREAWNTCFPTSDVMQAYELHQATEAASIEDVQFHYLQVRSAGEVLAVVPCFRFRMSLTVIAPDNVNKVVSQVRRVLPGFLFLNAFVIGTPIAICKDLLGVRPDLPKPRRDAVLRAISDEVVARARHLKLGLVFMKELTTRLLPEVRDVLSPRFSFVESAATTYLYLGEPGKSTYRERLRKKYRSLMNNRMARVQEAGMRWEQVADFSRYAAQMHPLYLQVLNRSKIRFETLSVDFFARLPALLGERVFALLCFKGEQLVSFELFLKDDEWVHPIYLGLDYHLRDEGSLYFNSIYKIVEVLEAHGKAVVQLGQTSYAVKASIGAVVDRLYLAVHHTNPVLDALLKRFGAELFPPTPLPRSQRVFRDMKENDDGLARHGIHFERLDDGSEE</sequence>
<accession>A0A7X4YCQ6</accession>
<dbReference type="EMBL" id="JAAAPK010000007">
    <property type="protein sequence ID" value="NBC43041.1"/>
    <property type="molecule type" value="Genomic_DNA"/>
</dbReference>
<protein>
    <submittedName>
        <fullName evidence="1">GNAT family N-acetyltransferase</fullName>
    </submittedName>
</protein>
<dbReference type="Proteomes" id="UP000537825">
    <property type="component" value="Unassembled WGS sequence"/>
</dbReference>
<reference evidence="1 2" key="1">
    <citation type="submission" date="2020-01" db="EMBL/GenBank/DDBJ databases">
        <title>The draft genome sequence of Corallococcus exiguus DSM 14696.</title>
        <authorList>
            <person name="Zhang X."/>
            <person name="Zhu H."/>
        </authorList>
    </citation>
    <scope>NUCLEOTIDE SEQUENCE [LARGE SCALE GENOMIC DNA]</scope>
    <source>
        <strain evidence="1 2">DSM 14696</strain>
    </source>
</reference>
<organism evidence="1 2">
    <name type="scientific">Corallococcus exiguus</name>
    <dbReference type="NCBI Taxonomy" id="83462"/>
    <lineage>
        <taxon>Bacteria</taxon>
        <taxon>Pseudomonadati</taxon>
        <taxon>Myxococcota</taxon>
        <taxon>Myxococcia</taxon>
        <taxon>Myxococcales</taxon>
        <taxon>Cystobacterineae</taxon>
        <taxon>Myxococcaceae</taxon>
        <taxon>Corallococcus</taxon>
    </lineage>
</organism>
<evidence type="ECO:0000313" key="1">
    <source>
        <dbReference type="EMBL" id="NBC43041.1"/>
    </source>
</evidence>
<dbReference type="InterPro" id="IPR016181">
    <property type="entry name" value="Acyl_CoA_acyltransferase"/>
</dbReference>
<gene>
    <name evidence="1" type="ORF">GTZ93_24870</name>
</gene>
<proteinExistence type="predicted"/>
<dbReference type="SUPFAM" id="SSF55729">
    <property type="entry name" value="Acyl-CoA N-acyltransferases (Nat)"/>
    <property type="match status" value="1"/>
</dbReference>
<keyword evidence="1" id="KW-0808">Transferase</keyword>
<comment type="caution">
    <text evidence="1">The sequence shown here is derived from an EMBL/GenBank/DDBJ whole genome shotgun (WGS) entry which is preliminary data.</text>
</comment>
<dbReference type="GO" id="GO:0016740">
    <property type="term" value="F:transferase activity"/>
    <property type="evidence" value="ECO:0007669"/>
    <property type="project" value="UniProtKB-KW"/>
</dbReference>